<keyword evidence="2" id="KW-0472">Membrane</keyword>
<reference evidence="3" key="2">
    <citation type="submission" date="2017-10" db="EMBL/GenBank/DDBJ databases">
        <title>Ladona fulva Genome sequencing and assembly.</title>
        <authorList>
            <person name="Murali S."/>
            <person name="Richards S."/>
            <person name="Bandaranaike D."/>
            <person name="Bellair M."/>
            <person name="Blankenburg K."/>
            <person name="Chao H."/>
            <person name="Dinh H."/>
            <person name="Doddapaneni H."/>
            <person name="Dugan-Rocha S."/>
            <person name="Elkadiri S."/>
            <person name="Gnanaolivu R."/>
            <person name="Hernandez B."/>
            <person name="Skinner E."/>
            <person name="Javaid M."/>
            <person name="Lee S."/>
            <person name="Li M."/>
            <person name="Ming W."/>
            <person name="Munidasa M."/>
            <person name="Muniz J."/>
            <person name="Nguyen L."/>
            <person name="Hughes D."/>
            <person name="Osuji N."/>
            <person name="Pu L.-L."/>
            <person name="Puazo M."/>
            <person name="Qu C."/>
            <person name="Quiroz J."/>
            <person name="Raj R."/>
            <person name="Weissenberger G."/>
            <person name="Xin Y."/>
            <person name="Zou X."/>
            <person name="Han Y."/>
            <person name="Worley K."/>
            <person name="Muzny D."/>
            <person name="Gibbs R."/>
        </authorList>
    </citation>
    <scope>NUCLEOTIDE SEQUENCE</scope>
    <source>
        <strain evidence="3">Sampled in the wild</strain>
    </source>
</reference>
<dbReference type="GO" id="GO:0005829">
    <property type="term" value="C:cytosol"/>
    <property type="evidence" value="ECO:0007669"/>
    <property type="project" value="TreeGrafter"/>
</dbReference>
<keyword evidence="4" id="KW-1185">Reference proteome</keyword>
<name>A0A8K0K4R9_LADFU</name>
<dbReference type="EMBL" id="KZ308317">
    <property type="protein sequence ID" value="KAG8227280.1"/>
    <property type="molecule type" value="Genomic_DNA"/>
</dbReference>
<feature type="transmembrane region" description="Helical" evidence="2">
    <location>
        <begin position="32"/>
        <end position="52"/>
    </location>
</feature>
<keyword evidence="2" id="KW-0812">Transmembrane</keyword>
<organism evidence="3 4">
    <name type="scientific">Ladona fulva</name>
    <name type="common">Scarce chaser dragonfly</name>
    <name type="synonym">Libellula fulva</name>
    <dbReference type="NCBI Taxonomy" id="123851"/>
    <lineage>
        <taxon>Eukaryota</taxon>
        <taxon>Metazoa</taxon>
        <taxon>Ecdysozoa</taxon>
        <taxon>Arthropoda</taxon>
        <taxon>Hexapoda</taxon>
        <taxon>Insecta</taxon>
        <taxon>Pterygota</taxon>
        <taxon>Palaeoptera</taxon>
        <taxon>Odonata</taxon>
        <taxon>Epiprocta</taxon>
        <taxon>Anisoptera</taxon>
        <taxon>Libelluloidea</taxon>
        <taxon>Libellulidae</taxon>
        <taxon>Ladona</taxon>
    </lineage>
</organism>
<dbReference type="GO" id="GO:0043409">
    <property type="term" value="P:negative regulation of MAPK cascade"/>
    <property type="evidence" value="ECO:0007669"/>
    <property type="project" value="TreeGrafter"/>
</dbReference>
<proteinExistence type="predicted"/>
<keyword evidence="2" id="KW-1133">Transmembrane helix</keyword>
<dbReference type="PRINTS" id="PR01908">
    <property type="entry name" value="ADSPHPHTASE"/>
</dbReference>
<dbReference type="GO" id="GO:0017017">
    <property type="term" value="F:MAP kinase tyrosine/serine/threonine phosphatase activity"/>
    <property type="evidence" value="ECO:0007669"/>
    <property type="project" value="TreeGrafter"/>
</dbReference>
<gene>
    <name evidence="3" type="ORF">J437_LFUL014533</name>
</gene>
<keyword evidence="1" id="KW-0904">Protein phosphatase</keyword>
<sequence length="196" mass="21605">MLKGVQENLFASLVVIPRQNAHNALKSLLSSFLGFSSLAFPVLSFPLVLVYFSHLFKVLNSSSLPFQAATKNSFEGIGSSARMLSSLAPTPPPPQRHLLDYRRLHRLPSPPVAAASNIQRAPATRVLPFLYLGNERDAADLHLLRSLGVTRVLNVTAHLPGFHQGSGITYKRLPATDSGQQNLKQYFEEAFQFIVK</sequence>
<dbReference type="GO" id="GO:0008330">
    <property type="term" value="F:protein tyrosine/threonine phosphatase activity"/>
    <property type="evidence" value="ECO:0007669"/>
    <property type="project" value="TreeGrafter"/>
</dbReference>
<reference evidence="3" key="1">
    <citation type="submission" date="2013-04" db="EMBL/GenBank/DDBJ databases">
        <authorList>
            <person name="Qu J."/>
            <person name="Murali S.C."/>
            <person name="Bandaranaike D."/>
            <person name="Bellair M."/>
            <person name="Blankenburg K."/>
            <person name="Chao H."/>
            <person name="Dinh H."/>
            <person name="Doddapaneni H."/>
            <person name="Downs B."/>
            <person name="Dugan-Rocha S."/>
            <person name="Elkadiri S."/>
            <person name="Gnanaolivu R.D."/>
            <person name="Hernandez B."/>
            <person name="Javaid M."/>
            <person name="Jayaseelan J.C."/>
            <person name="Lee S."/>
            <person name="Li M."/>
            <person name="Ming W."/>
            <person name="Munidasa M."/>
            <person name="Muniz J."/>
            <person name="Nguyen L."/>
            <person name="Ongeri F."/>
            <person name="Osuji N."/>
            <person name="Pu L.-L."/>
            <person name="Puazo M."/>
            <person name="Qu C."/>
            <person name="Quiroz J."/>
            <person name="Raj R."/>
            <person name="Weissenberger G."/>
            <person name="Xin Y."/>
            <person name="Zou X."/>
            <person name="Han Y."/>
            <person name="Richards S."/>
            <person name="Worley K."/>
            <person name="Muzny D."/>
            <person name="Gibbs R."/>
        </authorList>
    </citation>
    <scope>NUCLEOTIDE SEQUENCE</scope>
    <source>
        <strain evidence="3">Sampled in the wild</strain>
    </source>
</reference>
<dbReference type="OrthoDB" id="426001at2759"/>
<dbReference type="Proteomes" id="UP000792457">
    <property type="component" value="Unassembled WGS sequence"/>
</dbReference>
<dbReference type="PANTHER" id="PTHR10159:SF528">
    <property type="entry name" value="PUCKERED, ISOFORM A"/>
    <property type="match status" value="1"/>
</dbReference>
<dbReference type="InterPro" id="IPR029021">
    <property type="entry name" value="Prot-tyrosine_phosphatase-like"/>
</dbReference>
<keyword evidence="1" id="KW-0378">Hydrolase</keyword>
<protein>
    <submittedName>
        <fullName evidence="3">Uncharacterized protein</fullName>
    </submittedName>
</protein>
<dbReference type="GO" id="GO:0033550">
    <property type="term" value="F:MAP kinase tyrosine phosphatase activity"/>
    <property type="evidence" value="ECO:0007669"/>
    <property type="project" value="TreeGrafter"/>
</dbReference>
<dbReference type="SUPFAM" id="SSF52799">
    <property type="entry name" value="(Phosphotyrosine protein) phosphatases II"/>
    <property type="match status" value="1"/>
</dbReference>
<dbReference type="AlphaFoldDB" id="A0A8K0K4R9"/>
<dbReference type="PANTHER" id="PTHR10159">
    <property type="entry name" value="DUAL SPECIFICITY PROTEIN PHOSPHATASE"/>
    <property type="match status" value="1"/>
</dbReference>
<comment type="caution">
    <text evidence="3">The sequence shown here is derived from an EMBL/GenBank/DDBJ whole genome shotgun (WGS) entry which is preliminary data.</text>
</comment>
<dbReference type="Gene3D" id="3.90.190.10">
    <property type="entry name" value="Protein tyrosine phosphatase superfamily"/>
    <property type="match status" value="1"/>
</dbReference>
<accession>A0A8K0K4R9</accession>
<evidence type="ECO:0000256" key="2">
    <source>
        <dbReference type="SAM" id="Phobius"/>
    </source>
</evidence>
<evidence type="ECO:0000313" key="3">
    <source>
        <dbReference type="EMBL" id="KAG8227280.1"/>
    </source>
</evidence>
<evidence type="ECO:0000313" key="4">
    <source>
        <dbReference type="Proteomes" id="UP000792457"/>
    </source>
</evidence>
<evidence type="ECO:0000256" key="1">
    <source>
        <dbReference type="ARBA" id="ARBA00022912"/>
    </source>
</evidence>